<evidence type="ECO:0000256" key="9">
    <source>
        <dbReference type="ARBA" id="ARBA00023065"/>
    </source>
</evidence>
<keyword evidence="6 15" id="KW-0812">Transmembrane</keyword>
<dbReference type="InterPro" id="IPR054765">
    <property type="entry name" value="SLBB_dom"/>
</dbReference>
<evidence type="ECO:0000256" key="7">
    <source>
        <dbReference type="ARBA" id="ARBA00022729"/>
    </source>
</evidence>
<keyword evidence="19" id="KW-1185">Reference proteome</keyword>
<gene>
    <name evidence="18" type="ORF">ACFQO1_04025</name>
</gene>
<evidence type="ECO:0000259" key="16">
    <source>
        <dbReference type="Pfam" id="PF02563"/>
    </source>
</evidence>
<keyword evidence="8" id="KW-0625">Polysaccharide transport</keyword>
<dbReference type="EMBL" id="JBHTBN010000001">
    <property type="protein sequence ID" value="MFC7356844.1"/>
    <property type="molecule type" value="Genomic_DNA"/>
</dbReference>
<keyword evidence="15" id="KW-1133">Transmembrane helix</keyword>
<keyword evidence="9" id="KW-0406">Ion transport</keyword>
<evidence type="ECO:0000256" key="12">
    <source>
        <dbReference type="ARBA" id="ARBA00023139"/>
    </source>
</evidence>
<feature type="transmembrane region" description="Helical" evidence="15">
    <location>
        <begin position="240"/>
        <end position="261"/>
    </location>
</feature>
<dbReference type="InterPro" id="IPR003715">
    <property type="entry name" value="Poly_export_N"/>
</dbReference>
<evidence type="ECO:0000256" key="14">
    <source>
        <dbReference type="ARBA" id="ARBA00023288"/>
    </source>
</evidence>
<evidence type="ECO:0000256" key="10">
    <source>
        <dbReference type="ARBA" id="ARBA00023114"/>
    </source>
</evidence>
<keyword evidence="12" id="KW-0564">Palmitate</keyword>
<evidence type="ECO:0000256" key="13">
    <source>
        <dbReference type="ARBA" id="ARBA00023237"/>
    </source>
</evidence>
<dbReference type="Gene3D" id="3.30.1950.10">
    <property type="entry name" value="wza like domain"/>
    <property type="match status" value="1"/>
</dbReference>
<evidence type="ECO:0000256" key="6">
    <source>
        <dbReference type="ARBA" id="ARBA00022692"/>
    </source>
</evidence>
<evidence type="ECO:0000256" key="11">
    <source>
        <dbReference type="ARBA" id="ARBA00023136"/>
    </source>
</evidence>
<evidence type="ECO:0000256" key="1">
    <source>
        <dbReference type="ARBA" id="ARBA00004571"/>
    </source>
</evidence>
<comment type="similarity">
    <text evidence="2">Belongs to the BexD/CtrA/VexA family.</text>
</comment>
<evidence type="ECO:0000256" key="4">
    <source>
        <dbReference type="ARBA" id="ARBA00022452"/>
    </source>
</evidence>
<feature type="domain" description="Polysaccharide export protein N-terminal" evidence="16">
    <location>
        <begin position="43"/>
        <end position="141"/>
    </location>
</feature>
<dbReference type="PANTHER" id="PTHR33619">
    <property type="entry name" value="POLYSACCHARIDE EXPORT PROTEIN GFCE-RELATED"/>
    <property type="match status" value="1"/>
</dbReference>
<comment type="subcellular location">
    <subcellularLocation>
        <location evidence="1">Cell outer membrane</location>
        <topology evidence="1">Multi-pass membrane protein</topology>
    </subcellularLocation>
</comment>
<proteinExistence type="inferred from homology"/>
<evidence type="ECO:0000256" key="3">
    <source>
        <dbReference type="ARBA" id="ARBA00022448"/>
    </source>
</evidence>
<reference evidence="19" key="1">
    <citation type="journal article" date="2019" name="Int. J. Syst. Evol. Microbiol.">
        <title>The Global Catalogue of Microorganisms (GCM) 10K type strain sequencing project: providing services to taxonomists for standard genome sequencing and annotation.</title>
        <authorList>
            <consortium name="The Broad Institute Genomics Platform"/>
            <consortium name="The Broad Institute Genome Sequencing Center for Infectious Disease"/>
            <person name="Wu L."/>
            <person name="Ma J."/>
        </authorList>
    </citation>
    <scope>NUCLEOTIDE SEQUENCE [LARGE SCALE GENOMIC DNA]</scope>
    <source>
        <strain evidence="19">CGMCC 1.16306</strain>
    </source>
</reference>
<feature type="domain" description="SLBB" evidence="17">
    <location>
        <begin position="147"/>
        <end position="225"/>
    </location>
</feature>
<keyword evidence="11 15" id="KW-0472">Membrane</keyword>
<comment type="caution">
    <text evidence="18">The sequence shown here is derived from an EMBL/GenBank/DDBJ whole genome shotgun (WGS) entry which is preliminary data.</text>
</comment>
<protein>
    <submittedName>
        <fullName evidence="18">Polysaccharide biosynthesis/export family protein</fullName>
    </submittedName>
</protein>
<organism evidence="18 19">
    <name type="scientific">Jejudonia soesokkakensis</name>
    <dbReference type="NCBI Taxonomy" id="1323432"/>
    <lineage>
        <taxon>Bacteria</taxon>
        <taxon>Pseudomonadati</taxon>
        <taxon>Bacteroidota</taxon>
        <taxon>Flavobacteriia</taxon>
        <taxon>Flavobacteriales</taxon>
        <taxon>Flavobacteriaceae</taxon>
        <taxon>Jejudonia</taxon>
    </lineage>
</organism>
<keyword evidence="4" id="KW-1134">Transmembrane beta strand</keyword>
<evidence type="ECO:0000313" key="19">
    <source>
        <dbReference type="Proteomes" id="UP001596415"/>
    </source>
</evidence>
<dbReference type="Pfam" id="PF22461">
    <property type="entry name" value="SLBB_2"/>
    <property type="match status" value="1"/>
</dbReference>
<evidence type="ECO:0000256" key="8">
    <source>
        <dbReference type="ARBA" id="ARBA00023047"/>
    </source>
</evidence>
<keyword evidence="13" id="KW-0998">Cell outer membrane</keyword>
<keyword evidence="10" id="KW-0626">Porin</keyword>
<keyword evidence="3" id="KW-0813">Transport</keyword>
<dbReference type="Pfam" id="PF02563">
    <property type="entry name" value="Poly_export"/>
    <property type="match status" value="1"/>
</dbReference>
<evidence type="ECO:0000313" key="18">
    <source>
        <dbReference type="EMBL" id="MFC7356844.1"/>
    </source>
</evidence>
<keyword evidence="5" id="KW-0762">Sugar transport</keyword>
<keyword evidence="7" id="KW-0732">Signal</keyword>
<dbReference type="PANTHER" id="PTHR33619:SF3">
    <property type="entry name" value="POLYSACCHARIDE EXPORT PROTEIN GFCE-RELATED"/>
    <property type="match status" value="1"/>
</dbReference>
<sequence>MKLTSLLVLLLLLVGSSCISRKQITYLQENENTRDTIYPILKKNEPYRLQVNDLLSIRTKALDPDFKDIFNPVGEADPNATGEERLYYDGFVVNPHGKIRVPILGELPVLGMTVDEVREDIERRLLADYYKEEANVFVTVKLAGIRYTIAGEIGGSGSNIIYRDQVSIVEAIANSGGVPLTGDLSDIIVIRQYPTGQKVHHIDLTSIDAMNSPYYDIKPNDLIIVNPLPQKTIGTGTTGLQSFTTILSVVTALTGVILLFIRL</sequence>
<keyword evidence="14" id="KW-0449">Lipoprotein</keyword>
<dbReference type="RefSeq" id="WP_380216683.1">
    <property type="nucleotide sequence ID" value="NZ_JBHTBN010000001.1"/>
</dbReference>
<dbReference type="InterPro" id="IPR049712">
    <property type="entry name" value="Poly_export"/>
</dbReference>
<name>A0ABW2MR76_9FLAO</name>
<evidence type="ECO:0000256" key="15">
    <source>
        <dbReference type="SAM" id="Phobius"/>
    </source>
</evidence>
<accession>A0ABW2MR76</accession>
<dbReference type="Gene3D" id="3.10.560.10">
    <property type="entry name" value="Outer membrane lipoprotein wza domain like"/>
    <property type="match status" value="2"/>
</dbReference>
<evidence type="ECO:0000256" key="5">
    <source>
        <dbReference type="ARBA" id="ARBA00022597"/>
    </source>
</evidence>
<dbReference type="Proteomes" id="UP001596415">
    <property type="component" value="Unassembled WGS sequence"/>
</dbReference>
<evidence type="ECO:0000256" key="2">
    <source>
        <dbReference type="ARBA" id="ARBA00009450"/>
    </source>
</evidence>
<evidence type="ECO:0000259" key="17">
    <source>
        <dbReference type="Pfam" id="PF22461"/>
    </source>
</evidence>
<dbReference type="PROSITE" id="PS51257">
    <property type="entry name" value="PROKAR_LIPOPROTEIN"/>
    <property type="match status" value="1"/>
</dbReference>